<feature type="compositionally biased region" description="Basic and acidic residues" evidence="1">
    <location>
        <begin position="536"/>
        <end position="545"/>
    </location>
</feature>
<evidence type="ECO:0000313" key="3">
    <source>
        <dbReference type="Proteomes" id="UP001472866"/>
    </source>
</evidence>
<feature type="compositionally biased region" description="Acidic residues" evidence="1">
    <location>
        <begin position="496"/>
        <end position="507"/>
    </location>
</feature>
<feature type="compositionally biased region" description="Acidic residues" evidence="1">
    <location>
        <begin position="570"/>
        <end position="589"/>
    </location>
</feature>
<dbReference type="GO" id="GO:0006893">
    <property type="term" value="P:Golgi to plasma membrane transport"/>
    <property type="evidence" value="ECO:0007669"/>
    <property type="project" value="UniProtKB-ARBA"/>
</dbReference>
<dbReference type="Gene3D" id="1.25.40.10">
    <property type="entry name" value="Tetratricopeptide repeat domain"/>
    <property type="match status" value="3"/>
</dbReference>
<dbReference type="GO" id="GO:0034044">
    <property type="term" value="C:exomer complex"/>
    <property type="evidence" value="ECO:0007669"/>
    <property type="project" value="TreeGrafter"/>
</dbReference>
<evidence type="ECO:0000256" key="1">
    <source>
        <dbReference type="SAM" id="MobiDB-lite"/>
    </source>
</evidence>
<protein>
    <submittedName>
        <fullName evidence="2">Chs5p-Arf1p-binding protein</fullName>
    </submittedName>
</protein>
<dbReference type="InterPro" id="IPR015374">
    <property type="entry name" value="ChAPs"/>
</dbReference>
<dbReference type="EMBL" id="CP151503">
    <property type="protein sequence ID" value="WZN60594.1"/>
    <property type="molecule type" value="Genomic_DNA"/>
</dbReference>
<feature type="compositionally biased region" description="Acidic residues" evidence="1">
    <location>
        <begin position="626"/>
        <end position="642"/>
    </location>
</feature>
<dbReference type="InterPro" id="IPR011990">
    <property type="entry name" value="TPR-like_helical_dom_sf"/>
</dbReference>
<organism evidence="2 3">
    <name type="scientific">Chloropicon roscoffensis</name>
    <dbReference type="NCBI Taxonomy" id="1461544"/>
    <lineage>
        <taxon>Eukaryota</taxon>
        <taxon>Viridiplantae</taxon>
        <taxon>Chlorophyta</taxon>
        <taxon>Chloropicophyceae</taxon>
        <taxon>Chloropicales</taxon>
        <taxon>Chloropicaceae</taxon>
        <taxon>Chloropicon</taxon>
    </lineage>
</organism>
<feature type="compositionally biased region" description="Low complexity" evidence="1">
    <location>
        <begin position="514"/>
        <end position="523"/>
    </location>
</feature>
<accession>A0AAX4P3U3</accession>
<name>A0AAX4P3U3_9CHLO</name>
<evidence type="ECO:0000313" key="2">
    <source>
        <dbReference type="EMBL" id="WZN60594.1"/>
    </source>
</evidence>
<feature type="region of interest" description="Disordered" evidence="1">
    <location>
        <begin position="495"/>
        <end position="607"/>
    </location>
</feature>
<reference evidence="2 3" key="1">
    <citation type="submission" date="2024-03" db="EMBL/GenBank/DDBJ databases">
        <title>Complete genome sequence of the green alga Chloropicon roscoffensis RCC1871.</title>
        <authorList>
            <person name="Lemieux C."/>
            <person name="Pombert J.-F."/>
            <person name="Otis C."/>
            <person name="Turmel M."/>
        </authorList>
    </citation>
    <scope>NUCLEOTIDE SEQUENCE [LARGE SCALE GENOMIC DNA]</scope>
    <source>
        <strain evidence="2 3">RCC1871</strain>
    </source>
</reference>
<dbReference type="AlphaFoldDB" id="A0AAX4P3U3"/>
<dbReference type="PANTHER" id="PTHR31975">
    <property type="entry name" value="BUD SITE SELECTION PROTEIN 7-RELATED"/>
    <property type="match status" value="1"/>
</dbReference>
<proteinExistence type="predicted"/>
<dbReference type="Pfam" id="PF09295">
    <property type="entry name" value="ChAPs"/>
    <property type="match status" value="1"/>
</dbReference>
<feature type="region of interest" description="Disordered" evidence="1">
    <location>
        <begin position="624"/>
        <end position="648"/>
    </location>
</feature>
<gene>
    <name evidence="2" type="ORF">HKI87_03g21280</name>
</gene>
<dbReference type="Proteomes" id="UP001472866">
    <property type="component" value="Chromosome 03"/>
</dbReference>
<dbReference type="PANTHER" id="PTHR31975:SF1">
    <property type="entry name" value="BUD SITE SELECTION PROTEIN 7-RELATED"/>
    <property type="match status" value="1"/>
</dbReference>
<sequence>MESIAGLRECEEAEEGCALRTRDASIALLTESETVSGIGPPDLCTVNKTSTSYLTSETTESTCFHYVLGLRVESAASFAAYFARLTRNQEQARFLGSFVQTQAWKFTGGVFCSYDIFSGCDVRCHVKIPGGVTVKAVTGSGQEVPVDDGIWRGIAVSSFIRTTMLHPNLLLGLEVPNLAVLKSHERFPCSLQDEAFLLDSVMYLMRAGRIRQVRDRLHYDGAKGCRSEHVDVVSLALLNHFTHVQRVSVLQNIFHQMSADFNDPIQAIYEAACMRYLGKQQEALQYLEYTISLVRQDLEDEEGYGEVFSPLYTAVAELCLDLDNPADEENLNFGFEAAVSAVRLDPGYRPARIILSRLRAVSCFNSPNSMAGFREALLSLNQIQPPQDIEETEDILVLIPQWSRMVEPRDGTANVDTRMMAKLKEEFEDYGRAKLMELPGNILVPHKMLLTHDYYLYNFASAVRREVYLILVEIVAELEWDPFLQLRATTFFMESADSETEDGESESESGGSGESTSLSEAGEVSVNIDVEDDVNRDDGAAENHPESGAVETEAKVGPGTPHNAEVAVEIAEEGSEGEETGDPDDEDSSSEQKESGVNVEDPVDSEPKALEAVVVDVAGADAAGAADEDGEQNGGSEIEECEGPSPSGVAQVEEKMKALQVSGRSPAGREESRGVKMEEREVCNIWLDEIIYALYSDLEEYVEFRIHVKNIKKAIDNDFEVAGTEYDTQYEDDEDEEDPDTDEEVTAVSMFSGQNIAADWFRRGILAERIFRPEEAERSHRAALNSQFKMVSCVTLLRMYAETQRLKEACEMATRALKELHPALLGDPAKQVELPFAVQDAFFHMISRSGLQAVRRAQQQLGGKAPAAITEIFHQAVEWHIAGFAH</sequence>
<keyword evidence="3" id="KW-1185">Reference proteome</keyword>